<dbReference type="RefSeq" id="WP_344632407.1">
    <property type="nucleotide sequence ID" value="NZ_BAAATJ010000019.1"/>
</dbReference>
<sequence>MPSPRPTPTDGLPSARWFKSSHSGGQGLECVEAAFLAAGRTAVRDSKEPGGPVLVFAADAWEAFLGGVKGRDGL</sequence>
<organism evidence="3 4">
    <name type="scientific">Streptomyces glaucosporus</name>
    <dbReference type="NCBI Taxonomy" id="284044"/>
    <lineage>
        <taxon>Bacteria</taxon>
        <taxon>Bacillati</taxon>
        <taxon>Actinomycetota</taxon>
        <taxon>Actinomycetes</taxon>
        <taxon>Kitasatosporales</taxon>
        <taxon>Streptomycetaceae</taxon>
        <taxon>Streptomyces</taxon>
    </lineage>
</organism>
<dbReference type="EMBL" id="BAAATJ010000019">
    <property type="protein sequence ID" value="GAA2407544.1"/>
    <property type="molecule type" value="Genomic_DNA"/>
</dbReference>
<feature type="region of interest" description="Disordered" evidence="1">
    <location>
        <begin position="1"/>
        <end position="23"/>
    </location>
</feature>
<evidence type="ECO:0000256" key="1">
    <source>
        <dbReference type="SAM" id="MobiDB-lite"/>
    </source>
</evidence>
<proteinExistence type="predicted"/>
<name>A0ABN3IKV1_9ACTN</name>
<keyword evidence="4" id="KW-1185">Reference proteome</keyword>
<feature type="domain" description="DUF397" evidence="2">
    <location>
        <begin position="15"/>
        <end position="69"/>
    </location>
</feature>
<dbReference type="Pfam" id="PF04149">
    <property type="entry name" value="DUF397"/>
    <property type="match status" value="1"/>
</dbReference>
<evidence type="ECO:0000313" key="3">
    <source>
        <dbReference type="EMBL" id="GAA2407544.1"/>
    </source>
</evidence>
<dbReference type="Proteomes" id="UP001500058">
    <property type="component" value="Unassembled WGS sequence"/>
</dbReference>
<comment type="caution">
    <text evidence="3">The sequence shown here is derived from an EMBL/GenBank/DDBJ whole genome shotgun (WGS) entry which is preliminary data.</text>
</comment>
<evidence type="ECO:0000313" key="4">
    <source>
        <dbReference type="Proteomes" id="UP001500058"/>
    </source>
</evidence>
<evidence type="ECO:0000259" key="2">
    <source>
        <dbReference type="Pfam" id="PF04149"/>
    </source>
</evidence>
<accession>A0ABN3IKV1</accession>
<reference evidence="3 4" key="1">
    <citation type="journal article" date="2019" name="Int. J. Syst. Evol. Microbiol.">
        <title>The Global Catalogue of Microorganisms (GCM) 10K type strain sequencing project: providing services to taxonomists for standard genome sequencing and annotation.</title>
        <authorList>
            <consortium name="The Broad Institute Genomics Platform"/>
            <consortium name="The Broad Institute Genome Sequencing Center for Infectious Disease"/>
            <person name="Wu L."/>
            <person name="Ma J."/>
        </authorList>
    </citation>
    <scope>NUCLEOTIDE SEQUENCE [LARGE SCALE GENOMIC DNA]</scope>
    <source>
        <strain evidence="3 4">JCM 6921</strain>
    </source>
</reference>
<dbReference type="InterPro" id="IPR007278">
    <property type="entry name" value="DUF397"/>
</dbReference>
<gene>
    <name evidence="3" type="ORF">GCM10010420_39570</name>
</gene>
<protein>
    <recommendedName>
        <fullName evidence="2">DUF397 domain-containing protein</fullName>
    </recommendedName>
</protein>